<keyword evidence="2" id="KW-1185">Reference proteome</keyword>
<dbReference type="EMBL" id="FQZY01000066">
    <property type="protein sequence ID" value="SHK63474.1"/>
    <property type="molecule type" value="Genomic_DNA"/>
</dbReference>
<dbReference type="AlphaFoldDB" id="A0A1M6U2U3"/>
<reference evidence="1 2" key="1">
    <citation type="submission" date="2016-11" db="EMBL/GenBank/DDBJ databases">
        <authorList>
            <person name="Jaros S."/>
            <person name="Januszkiewicz K."/>
            <person name="Wedrychowicz H."/>
        </authorList>
    </citation>
    <scope>NUCLEOTIDE SEQUENCE [LARGE SCALE GENOMIC DNA]</scope>
    <source>
        <strain evidence="1 2">DSM 15480</strain>
    </source>
</reference>
<evidence type="ECO:0000313" key="2">
    <source>
        <dbReference type="Proteomes" id="UP000184301"/>
    </source>
</evidence>
<gene>
    <name evidence="1" type="ORF">SAMN02745243_03385</name>
</gene>
<sequence>MIKEIYNRVYTQTEYGKQKEAEVSDEVSKLLEENGANPASEDRLEELLSAAAGIGIDKGFQMGLAWWIQLLAELICR</sequence>
<name>A0A1M6U2U3_9FIRM</name>
<evidence type="ECO:0000313" key="1">
    <source>
        <dbReference type="EMBL" id="SHK63474.1"/>
    </source>
</evidence>
<protein>
    <submittedName>
        <fullName evidence="1">Uncharacterized protein</fullName>
    </submittedName>
</protein>
<dbReference type="Proteomes" id="UP000184301">
    <property type="component" value="Unassembled WGS sequence"/>
</dbReference>
<proteinExistence type="predicted"/>
<accession>A0A1M6U2U3</accession>
<organism evidence="1 2">
    <name type="scientific">Hespellia stercorisuis DSM 15480</name>
    <dbReference type="NCBI Taxonomy" id="1121950"/>
    <lineage>
        <taxon>Bacteria</taxon>
        <taxon>Bacillati</taxon>
        <taxon>Bacillota</taxon>
        <taxon>Clostridia</taxon>
        <taxon>Lachnospirales</taxon>
        <taxon>Lachnospiraceae</taxon>
        <taxon>Hespellia</taxon>
    </lineage>
</organism>
<dbReference type="STRING" id="1121950.SAMN02745243_03385"/>
<dbReference type="RefSeq" id="WP_073112632.1">
    <property type="nucleotide sequence ID" value="NZ_FQZY01000066.1"/>
</dbReference>